<dbReference type="InterPro" id="IPR038311">
    <property type="entry name" value="Herpes_gL_N_sf"/>
</dbReference>
<dbReference type="InterPro" id="IPR007923">
    <property type="entry name" value="Herpes_gL_N"/>
</dbReference>
<evidence type="ECO:0000313" key="3">
    <source>
        <dbReference type="Proteomes" id="UP000170085"/>
    </source>
</evidence>
<proteinExistence type="predicted"/>
<evidence type="ECO:0000313" key="2">
    <source>
        <dbReference type="EMBL" id="AIQ80641.1"/>
    </source>
</evidence>
<keyword evidence="2" id="KW-0261">Viral envelope protein</keyword>
<dbReference type="Pfam" id="PF05259">
    <property type="entry name" value="Herpes_UL1"/>
    <property type="match status" value="1"/>
</dbReference>
<gene>
    <name evidence="2" type="primary">UL1</name>
</gene>
<dbReference type="GO" id="GO:0019031">
    <property type="term" value="C:viral envelope"/>
    <property type="evidence" value="ECO:0007669"/>
    <property type="project" value="UniProtKB-KW"/>
</dbReference>
<accession>A0A089N804</accession>
<feature type="domain" description="Herpesvirus glycoprotein L N-terminal" evidence="1">
    <location>
        <begin position="32"/>
        <end position="112"/>
    </location>
</feature>
<protein>
    <submittedName>
        <fullName evidence="2">Envelope glycoprotein L</fullName>
    </submittedName>
</protein>
<organism evidence="2 3">
    <name type="scientific">Bovine herpesvirus 1.2 (strain K22)</name>
    <name type="common">BoHV-1</name>
    <name type="synonym">Infectious bovine rhinotracheitis virus</name>
    <dbReference type="NCBI Taxonomy" id="31519"/>
    <lineage>
        <taxon>Viruses</taxon>
        <taxon>Duplodnaviria</taxon>
        <taxon>Heunggongvirae</taxon>
        <taxon>Peploviricota</taxon>
        <taxon>Herviviricetes</taxon>
        <taxon>Herpesvirales</taxon>
        <taxon>Orthoherpesviridae</taxon>
        <taxon>Alphaherpesvirinae</taxon>
        <taxon>Varicellovirus</taxon>
        <taxon>Varicellovirus bovinealpha1</taxon>
    </lineage>
</organism>
<reference evidence="2 3" key="1">
    <citation type="submission" date="2014-07" db="EMBL/GenBank/DDBJ databases">
        <title>Bovine herpesvirus type 1.2b (BoHV-1.2b): Four Complete Genome Sequences of BoHV-1.2b Genital and Respiratory Isolates and Comparative Analysis with BoHV-1.1.</title>
        <authorList>
            <person name="d'Offay J.M."/>
            <person name="Fulton R.W."/>
            <person name="Eberle R."/>
            <person name="Kirkland P.D."/>
        </authorList>
    </citation>
    <scope>NUCLEOTIDE SEQUENCE [LARGE SCALE GENOMIC DNA]</scope>
    <source>
        <strain evidence="2">K22</strain>
    </source>
</reference>
<dbReference type="Proteomes" id="UP000170085">
    <property type="component" value="Segment"/>
</dbReference>
<evidence type="ECO:0000259" key="1">
    <source>
        <dbReference type="Pfam" id="PF05259"/>
    </source>
</evidence>
<keyword evidence="2" id="KW-0946">Virion</keyword>
<organismHost>
    <name type="scientific">Bos taurus</name>
    <name type="common">Bovine</name>
    <dbReference type="NCBI Taxonomy" id="9913"/>
</organismHost>
<sequence>MAPAVARACAWALLAALLWLPPAGATRRADSAESILAERCRGNLLLADRPQREEAAPGLAGIFIRGRCSPPEAALWYEDTGETYWANPYAVARGLAEDIRRVLADTPVYRDLAIQVLNSAFGLPHEVRAPLPPPPRGCVLPPRYHTTGPCGPGDGIYR</sequence>
<dbReference type="EMBL" id="KM258880">
    <property type="protein sequence ID" value="AIQ80641.1"/>
    <property type="molecule type" value="Genomic_DNA"/>
</dbReference>
<dbReference type="PROSITE" id="PS52024">
    <property type="entry name" value="GL_AHV"/>
    <property type="match status" value="1"/>
</dbReference>
<name>A0A089N804_BHV1K</name>
<dbReference type="Gene3D" id="3.30.390.170">
    <property type="match status" value="1"/>
</dbReference>